<evidence type="ECO:0000313" key="2">
    <source>
        <dbReference type="EMBL" id="NMC63347.1"/>
    </source>
</evidence>
<sequence>MSDPDKLLNAQDIARLLQVSKPQVYLMMRRGDFPIVKMGRLVRVRQSIIEAFIDKSTLSMKGGP</sequence>
<proteinExistence type="predicted"/>
<accession>A0A7X9FS66</accession>
<evidence type="ECO:0000259" key="1">
    <source>
        <dbReference type="Pfam" id="PF12728"/>
    </source>
</evidence>
<dbReference type="InterPro" id="IPR010093">
    <property type="entry name" value="SinI_DNA-bd"/>
</dbReference>
<name>A0A7X9FS66_9DELT</name>
<evidence type="ECO:0000313" key="3">
    <source>
        <dbReference type="Proteomes" id="UP000524246"/>
    </source>
</evidence>
<dbReference type="AlphaFoldDB" id="A0A7X9FS66"/>
<dbReference type="NCBIfam" id="TIGR01764">
    <property type="entry name" value="excise"/>
    <property type="match status" value="1"/>
</dbReference>
<gene>
    <name evidence="2" type="ORF">GYA55_09290</name>
</gene>
<dbReference type="EMBL" id="JAAZON010000418">
    <property type="protein sequence ID" value="NMC63347.1"/>
    <property type="molecule type" value="Genomic_DNA"/>
</dbReference>
<dbReference type="InterPro" id="IPR041657">
    <property type="entry name" value="HTH_17"/>
</dbReference>
<comment type="caution">
    <text evidence="2">The sequence shown here is derived from an EMBL/GenBank/DDBJ whole genome shotgun (WGS) entry which is preliminary data.</text>
</comment>
<feature type="domain" description="Helix-turn-helix" evidence="1">
    <location>
        <begin position="7"/>
        <end position="55"/>
    </location>
</feature>
<dbReference type="Proteomes" id="UP000524246">
    <property type="component" value="Unassembled WGS sequence"/>
</dbReference>
<dbReference type="Pfam" id="PF12728">
    <property type="entry name" value="HTH_17"/>
    <property type="match status" value="1"/>
</dbReference>
<protein>
    <submittedName>
        <fullName evidence="2">Helix-turn-helix domain-containing protein</fullName>
    </submittedName>
</protein>
<organism evidence="2 3">
    <name type="scientific">SAR324 cluster bacterium</name>
    <dbReference type="NCBI Taxonomy" id="2024889"/>
    <lineage>
        <taxon>Bacteria</taxon>
        <taxon>Deltaproteobacteria</taxon>
        <taxon>SAR324 cluster</taxon>
    </lineage>
</organism>
<dbReference type="GO" id="GO:0003677">
    <property type="term" value="F:DNA binding"/>
    <property type="evidence" value="ECO:0007669"/>
    <property type="project" value="InterPro"/>
</dbReference>
<reference evidence="2 3" key="1">
    <citation type="journal article" date="2020" name="Biotechnol. Biofuels">
        <title>New insights from the biogas microbiome by comprehensive genome-resolved metagenomics of nearly 1600 species originating from multiple anaerobic digesters.</title>
        <authorList>
            <person name="Campanaro S."/>
            <person name="Treu L."/>
            <person name="Rodriguez-R L.M."/>
            <person name="Kovalovszki A."/>
            <person name="Ziels R.M."/>
            <person name="Maus I."/>
            <person name="Zhu X."/>
            <person name="Kougias P.G."/>
            <person name="Basile A."/>
            <person name="Luo G."/>
            <person name="Schluter A."/>
            <person name="Konstantinidis K.T."/>
            <person name="Angelidaki I."/>
        </authorList>
    </citation>
    <scope>NUCLEOTIDE SEQUENCE [LARGE SCALE GENOMIC DNA]</scope>
    <source>
        <strain evidence="2">AS27yjCOA_65</strain>
    </source>
</reference>